<proteinExistence type="predicted"/>
<dbReference type="Proteomes" id="UP000029579">
    <property type="component" value="Unassembled WGS sequence"/>
</dbReference>
<sequence>METLLQGRKADATKRIVGFSDSLSGSFTRKIARIAESSETTIFVSRKKLKNLVNSMDTEDGKL</sequence>
<organism evidence="1 2">
    <name type="scientific">Anaerococcus lactolyticus S7-1-13</name>
    <dbReference type="NCBI Taxonomy" id="1284686"/>
    <lineage>
        <taxon>Bacteria</taxon>
        <taxon>Bacillati</taxon>
        <taxon>Bacillota</taxon>
        <taxon>Tissierellia</taxon>
        <taxon>Tissierellales</taxon>
        <taxon>Peptoniphilaceae</taxon>
        <taxon>Anaerococcus</taxon>
    </lineage>
</organism>
<evidence type="ECO:0000313" key="2">
    <source>
        <dbReference type="Proteomes" id="UP000029579"/>
    </source>
</evidence>
<dbReference type="EMBL" id="JRMW01000031">
    <property type="protein sequence ID" value="KGF04376.1"/>
    <property type="molecule type" value="Genomic_DNA"/>
</dbReference>
<protein>
    <submittedName>
        <fullName evidence="1">Uncharacterized protein</fullName>
    </submittedName>
</protein>
<comment type="caution">
    <text evidence="1">The sequence shown here is derived from an EMBL/GenBank/DDBJ whole genome shotgun (WGS) entry which is preliminary data.</text>
</comment>
<accession>A0A095X3X1</accession>
<evidence type="ECO:0000313" key="1">
    <source>
        <dbReference type="EMBL" id="KGF04376.1"/>
    </source>
</evidence>
<gene>
    <name evidence="1" type="ORF">HMPREF1630_04150</name>
</gene>
<name>A0A095X3X1_9FIRM</name>
<reference evidence="1 2" key="1">
    <citation type="submission" date="2014-07" db="EMBL/GenBank/DDBJ databases">
        <authorList>
            <person name="McCorrison J."/>
            <person name="Sanka R."/>
            <person name="Torralba M."/>
            <person name="Gillis M."/>
            <person name="Haft D.H."/>
            <person name="Methe B."/>
            <person name="Sutton G."/>
            <person name="Nelson K.E."/>
        </authorList>
    </citation>
    <scope>NUCLEOTIDE SEQUENCE [LARGE SCALE GENOMIC DNA]</scope>
    <source>
        <strain evidence="1 2">S7-1-13</strain>
    </source>
</reference>
<dbReference type="AlphaFoldDB" id="A0A095X3X1"/>